<comment type="caution">
    <text evidence="1">The sequence shown here is derived from an EMBL/GenBank/DDBJ whole genome shotgun (WGS) entry which is preliminary data.</text>
</comment>
<accession>A0A9J6H5N4</accession>
<sequence length="479" mass="53729">MRERGTYEAYVQLLYLSLVDPHGQEIPWIKETIFAEAMVPYLAEAAELYEETECTTTADIVSNWQNATELRLTLSRFANISSGRPVVLQIDHPTLFKRFLNPKGSRVEARRNTSILVSWYALQTAVMYAYAPGIEMMHGNISSAVEGHAARCRNLTLWSMGTARQFLAIPRAAFESTQLESRSLINRVTASFLKAFIGDDWRVRGQTSERLLSLNRRSLALLDTAAERNAKWTTSYTRQRPFINLWRWVTKHRAPRGFREEPCCGDRSPQASVNVLTMNIGAECCGLYTNLIRPSVVGEEYVAGKSTLPPFQLQPILWNAPFFGPELPVAMKYGGLGSVAGALVAANYFEGAEASIYNDSRAHLEPCLKGTQGDTKEERGAVEAVAMTAMALVLRNASLEPLWDAYRSTWEDEKRGSMPEREQRLRDDRLFYLSWCFVTCGELGARELCNEPVRGNGNFANTFQCASGRPMTTPRKCGS</sequence>
<gene>
    <name evidence="1" type="ORF">HPB48_005554</name>
</gene>
<protein>
    <submittedName>
        <fullName evidence="1">Uncharacterized protein</fullName>
    </submittedName>
</protein>
<proteinExistence type="predicted"/>
<dbReference type="Gene3D" id="3.40.390.10">
    <property type="entry name" value="Collagenase (Catalytic Domain)"/>
    <property type="match status" value="1"/>
</dbReference>
<dbReference type="EMBL" id="JABSTR010000011">
    <property type="protein sequence ID" value="KAH9382408.1"/>
    <property type="molecule type" value="Genomic_DNA"/>
</dbReference>
<keyword evidence="2" id="KW-1185">Reference proteome</keyword>
<dbReference type="OrthoDB" id="10497235at2759"/>
<dbReference type="AlphaFoldDB" id="A0A9J6H5N4"/>
<evidence type="ECO:0000313" key="1">
    <source>
        <dbReference type="EMBL" id="KAH9382408.1"/>
    </source>
</evidence>
<dbReference type="GO" id="GO:0008237">
    <property type="term" value="F:metallopeptidase activity"/>
    <property type="evidence" value="ECO:0007669"/>
    <property type="project" value="InterPro"/>
</dbReference>
<reference evidence="1 2" key="1">
    <citation type="journal article" date="2020" name="Cell">
        <title>Large-Scale Comparative Analyses of Tick Genomes Elucidate Their Genetic Diversity and Vector Capacities.</title>
        <authorList>
            <consortium name="Tick Genome and Microbiome Consortium (TIGMIC)"/>
            <person name="Jia N."/>
            <person name="Wang J."/>
            <person name="Shi W."/>
            <person name="Du L."/>
            <person name="Sun Y."/>
            <person name="Zhan W."/>
            <person name="Jiang J.F."/>
            <person name="Wang Q."/>
            <person name="Zhang B."/>
            <person name="Ji P."/>
            <person name="Bell-Sakyi L."/>
            <person name="Cui X.M."/>
            <person name="Yuan T.T."/>
            <person name="Jiang B.G."/>
            <person name="Yang W.F."/>
            <person name="Lam T.T."/>
            <person name="Chang Q.C."/>
            <person name="Ding S.J."/>
            <person name="Wang X.J."/>
            <person name="Zhu J.G."/>
            <person name="Ruan X.D."/>
            <person name="Zhao L."/>
            <person name="Wei J.T."/>
            <person name="Ye R.Z."/>
            <person name="Que T.C."/>
            <person name="Du C.H."/>
            <person name="Zhou Y.H."/>
            <person name="Cheng J.X."/>
            <person name="Dai P.F."/>
            <person name="Guo W.B."/>
            <person name="Han X.H."/>
            <person name="Huang E.J."/>
            <person name="Li L.F."/>
            <person name="Wei W."/>
            <person name="Gao Y.C."/>
            <person name="Liu J.Z."/>
            <person name="Shao H.Z."/>
            <person name="Wang X."/>
            <person name="Wang C.C."/>
            <person name="Yang T.C."/>
            <person name="Huo Q.B."/>
            <person name="Li W."/>
            <person name="Chen H.Y."/>
            <person name="Chen S.E."/>
            <person name="Zhou L.G."/>
            <person name="Ni X.B."/>
            <person name="Tian J.H."/>
            <person name="Sheng Y."/>
            <person name="Liu T."/>
            <person name="Pan Y.S."/>
            <person name="Xia L.Y."/>
            <person name="Li J."/>
            <person name="Zhao F."/>
            <person name="Cao W.C."/>
        </authorList>
    </citation>
    <scope>NUCLEOTIDE SEQUENCE [LARGE SCALE GENOMIC DNA]</scope>
    <source>
        <strain evidence="1">HaeL-2018</strain>
    </source>
</reference>
<dbReference type="InterPro" id="IPR024079">
    <property type="entry name" value="MetalloPept_cat_dom_sf"/>
</dbReference>
<name>A0A9J6H5N4_HAELO</name>
<evidence type="ECO:0000313" key="2">
    <source>
        <dbReference type="Proteomes" id="UP000821853"/>
    </source>
</evidence>
<dbReference type="SUPFAM" id="SSF55486">
    <property type="entry name" value="Metalloproteases ('zincins'), catalytic domain"/>
    <property type="match status" value="1"/>
</dbReference>
<organism evidence="1 2">
    <name type="scientific">Haemaphysalis longicornis</name>
    <name type="common">Bush tick</name>
    <dbReference type="NCBI Taxonomy" id="44386"/>
    <lineage>
        <taxon>Eukaryota</taxon>
        <taxon>Metazoa</taxon>
        <taxon>Ecdysozoa</taxon>
        <taxon>Arthropoda</taxon>
        <taxon>Chelicerata</taxon>
        <taxon>Arachnida</taxon>
        <taxon>Acari</taxon>
        <taxon>Parasitiformes</taxon>
        <taxon>Ixodida</taxon>
        <taxon>Ixodoidea</taxon>
        <taxon>Ixodidae</taxon>
        <taxon>Haemaphysalinae</taxon>
        <taxon>Haemaphysalis</taxon>
    </lineage>
</organism>
<dbReference type="Proteomes" id="UP000821853">
    <property type="component" value="Chromosome 9"/>
</dbReference>
<dbReference type="VEuPathDB" id="VectorBase:HLOH_062801"/>